<gene>
    <name evidence="2" type="ORF">KFK14_16685</name>
</gene>
<evidence type="ECO:0000313" key="2">
    <source>
        <dbReference type="EMBL" id="QUT04663.1"/>
    </source>
</evidence>
<protein>
    <submittedName>
        <fullName evidence="2">Uncharacterized protein</fullName>
    </submittedName>
</protein>
<dbReference type="EMBL" id="CP073910">
    <property type="protein sequence ID" value="QUT04663.1"/>
    <property type="molecule type" value="Genomic_DNA"/>
</dbReference>
<dbReference type="AlphaFoldDB" id="A0A975Q0R3"/>
<dbReference type="RefSeq" id="WP_212608442.1">
    <property type="nucleotide sequence ID" value="NZ_CP073910.1"/>
</dbReference>
<keyword evidence="1" id="KW-0812">Transmembrane</keyword>
<keyword evidence="3" id="KW-1185">Reference proteome</keyword>
<keyword evidence="1" id="KW-1133">Transmembrane helix</keyword>
<proteinExistence type="predicted"/>
<accession>A0A975Q0R3</accession>
<reference evidence="2" key="1">
    <citation type="submission" date="2021-04" db="EMBL/GenBank/DDBJ databases">
        <title>Isolation of p-tert-butylphenol degrading bacteria Sphingobium phenoxybenzoativorans Tas13 from active sludge.</title>
        <authorList>
            <person name="Li Y."/>
        </authorList>
    </citation>
    <scope>NUCLEOTIDE SEQUENCE</scope>
    <source>
        <strain evidence="2">Tas13</strain>
    </source>
</reference>
<dbReference type="KEGG" id="spph:KFK14_16685"/>
<feature type="transmembrane region" description="Helical" evidence="1">
    <location>
        <begin position="17"/>
        <end position="35"/>
    </location>
</feature>
<evidence type="ECO:0000256" key="1">
    <source>
        <dbReference type="SAM" id="Phobius"/>
    </source>
</evidence>
<sequence>MPDALARSLSFGRLQHLVQAIALFGLTGLLAPLAADMARSLMRFAAPYLGRS</sequence>
<evidence type="ECO:0000313" key="3">
    <source>
        <dbReference type="Proteomes" id="UP000681425"/>
    </source>
</evidence>
<dbReference type="Proteomes" id="UP000681425">
    <property type="component" value="Chromosome"/>
</dbReference>
<keyword evidence="1" id="KW-0472">Membrane</keyword>
<organism evidence="2 3">
    <name type="scientific">Sphingobium phenoxybenzoativorans</name>
    <dbReference type="NCBI Taxonomy" id="1592790"/>
    <lineage>
        <taxon>Bacteria</taxon>
        <taxon>Pseudomonadati</taxon>
        <taxon>Pseudomonadota</taxon>
        <taxon>Alphaproteobacteria</taxon>
        <taxon>Sphingomonadales</taxon>
        <taxon>Sphingomonadaceae</taxon>
        <taxon>Sphingobium</taxon>
    </lineage>
</organism>
<name>A0A975Q0R3_9SPHN</name>